<dbReference type="EMBL" id="CP042425">
    <property type="protein sequence ID" value="QEL16545.1"/>
    <property type="molecule type" value="Genomic_DNA"/>
</dbReference>
<accession>A0A5C1AD25</accession>
<proteinExistence type="predicted"/>
<dbReference type="KEGG" id="lrs:PX52LOC_03505"/>
<keyword evidence="2" id="KW-1185">Reference proteome</keyword>
<gene>
    <name evidence="1" type="ORF">PX52LOC_03505</name>
</gene>
<name>A0A5C1AD25_9BACT</name>
<dbReference type="AlphaFoldDB" id="A0A5C1AD25"/>
<protein>
    <submittedName>
        <fullName evidence="1">Uncharacterized protein</fullName>
    </submittedName>
</protein>
<sequence>MKQVWQGHHITYEDGRKHPPAEWIVDVTKGEHFLITQLQRFKSLSEGAKAAILYELSRMQTRKTKEDK</sequence>
<organism evidence="1 2">
    <name type="scientific">Limnoglobus roseus</name>
    <dbReference type="NCBI Taxonomy" id="2598579"/>
    <lineage>
        <taxon>Bacteria</taxon>
        <taxon>Pseudomonadati</taxon>
        <taxon>Planctomycetota</taxon>
        <taxon>Planctomycetia</taxon>
        <taxon>Gemmatales</taxon>
        <taxon>Gemmataceae</taxon>
        <taxon>Limnoglobus</taxon>
    </lineage>
</organism>
<dbReference type="Proteomes" id="UP000324974">
    <property type="component" value="Chromosome"/>
</dbReference>
<reference evidence="2" key="1">
    <citation type="submission" date="2019-08" db="EMBL/GenBank/DDBJ databases">
        <title>Limnoglobus roseus gen. nov., sp. nov., a novel freshwater planctomycete with a giant genome from the family Gemmataceae.</title>
        <authorList>
            <person name="Kulichevskaya I.S."/>
            <person name="Naumoff D.G."/>
            <person name="Miroshnikov K."/>
            <person name="Ivanova A."/>
            <person name="Philippov D.A."/>
            <person name="Hakobyan A."/>
            <person name="Rijpstra I.C."/>
            <person name="Sinninghe Damste J.S."/>
            <person name="Liesack W."/>
            <person name="Dedysh S.N."/>
        </authorList>
    </citation>
    <scope>NUCLEOTIDE SEQUENCE [LARGE SCALE GENOMIC DNA]</scope>
    <source>
        <strain evidence="2">PX52</strain>
    </source>
</reference>
<evidence type="ECO:0000313" key="2">
    <source>
        <dbReference type="Proteomes" id="UP000324974"/>
    </source>
</evidence>
<evidence type="ECO:0000313" key="1">
    <source>
        <dbReference type="EMBL" id="QEL16545.1"/>
    </source>
</evidence>